<organism evidence="5 6">
    <name type="scientific">Marininema mesophilum</name>
    <dbReference type="NCBI Taxonomy" id="1048340"/>
    <lineage>
        <taxon>Bacteria</taxon>
        <taxon>Bacillati</taxon>
        <taxon>Bacillota</taxon>
        <taxon>Bacilli</taxon>
        <taxon>Bacillales</taxon>
        <taxon>Thermoactinomycetaceae</taxon>
        <taxon>Marininema</taxon>
    </lineage>
</organism>
<dbReference type="CDD" id="cd06286">
    <property type="entry name" value="PBP1_CcpB-like"/>
    <property type="match status" value="1"/>
</dbReference>
<dbReference type="RefSeq" id="WP_091738037.1">
    <property type="nucleotide sequence ID" value="NZ_FNNQ01000005.1"/>
</dbReference>
<dbReference type="InterPro" id="IPR000843">
    <property type="entry name" value="HTH_LacI"/>
</dbReference>
<dbReference type="InterPro" id="IPR010982">
    <property type="entry name" value="Lambda_DNA-bd_dom_sf"/>
</dbReference>
<dbReference type="STRING" id="1048340.SAMN05444487_10586"/>
<evidence type="ECO:0000256" key="2">
    <source>
        <dbReference type="ARBA" id="ARBA00023125"/>
    </source>
</evidence>
<feature type="domain" description="HTH lacI-type" evidence="4">
    <location>
        <begin position="2"/>
        <end position="56"/>
    </location>
</feature>
<evidence type="ECO:0000256" key="1">
    <source>
        <dbReference type="ARBA" id="ARBA00023015"/>
    </source>
</evidence>
<dbReference type="PRINTS" id="PR00036">
    <property type="entry name" value="HTHLACI"/>
</dbReference>
<dbReference type="CDD" id="cd01392">
    <property type="entry name" value="HTH_LacI"/>
    <property type="match status" value="1"/>
</dbReference>
<dbReference type="GO" id="GO:0003700">
    <property type="term" value="F:DNA-binding transcription factor activity"/>
    <property type="evidence" value="ECO:0007669"/>
    <property type="project" value="TreeGrafter"/>
</dbReference>
<dbReference type="PANTHER" id="PTHR30146:SF105">
    <property type="entry name" value="CATABOLITE CONTROL PROTEIN B"/>
    <property type="match status" value="1"/>
</dbReference>
<name>A0A1H2VGB3_9BACL</name>
<evidence type="ECO:0000259" key="4">
    <source>
        <dbReference type="PROSITE" id="PS50932"/>
    </source>
</evidence>
<sequence length="319" mass="35699">MANIHDVAKLAGVSVATVSRVLNNHPYVKADKAAAVREAIKKTGYTQNINAIHLKRGKTCLIGIVIPFLDHPYFSQLANGIAKAVSNTDFKIVIFQTNYNQDKEIDALNMLKSKQIDSLIFCSRRVSLNIIKEYNSSGKIVLFEDVDIEGISCSYVNHYDCFKDALEFLFESNHTRIGICISRRKGTSSIQREKAFRDFYKSKNLDLLERDIYTGCLYLEDGAKLAQRLYKSGDCPSALLVTNDQVAAGLLTTFNDLGWSVPEDVAIIGFDNQQISKALHLTTIDIPLYSIGQLLVEQALLSETTKHEIDLEIVKRKTV</sequence>
<protein>
    <submittedName>
        <fullName evidence="5">Transcriptional regulator, LacI family</fullName>
    </submittedName>
</protein>
<dbReference type="EMBL" id="FNNQ01000005">
    <property type="protein sequence ID" value="SDW66899.1"/>
    <property type="molecule type" value="Genomic_DNA"/>
</dbReference>
<dbReference type="SUPFAM" id="SSF47413">
    <property type="entry name" value="lambda repressor-like DNA-binding domains"/>
    <property type="match status" value="1"/>
</dbReference>
<dbReference type="InterPro" id="IPR001761">
    <property type="entry name" value="Peripla_BP/Lac1_sug-bd_dom"/>
</dbReference>
<evidence type="ECO:0000313" key="5">
    <source>
        <dbReference type="EMBL" id="SDW66899.1"/>
    </source>
</evidence>
<evidence type="ECO:0000256" key="3">
    <source>
        <dbReference type="ARBA" id="ARBA00023163"/>
    </source>
</evidence>
<dbReference type="SMART" id="SM00354">
    <property type="entry name" value="HTH_LACI"/>
    <property type="match status" value="1"/>
</dbReference>
<dbReference type="InterPro" id="IPR028082">
    <property type="entry name" value="Peripla_BP_I"/>
</dbReference>
<dbReference type="PROSITE" id="PS00356">
    <property type="entry name" value="HTH_LACI_1"/>
    <property type="match status" value="1"/>
</dbReference>
<dbReference type="Pfam" id="PF00532">
    <property type="entry name" value="Peripla_BP_1"/>
    <property type="match status" value="1"/>
</dbReference>
<dbReference type="Proteomes" id="UP000198534">
    <property type="component" value="Unassembled WGS sequence"/>
</dbReference>
<dbReference type="Gene3D" id="3.40.50.2300">
    <property type="match status" value="2"/>
</dbReference>
<dbReference type="AlphaFoldDB" id="A0A1H2VGB3"/>
<dbReference type="PANTHER" id="PTHR30146">
    <property type="entry name" value="LACI-RELATED TRANSCRIPTIONAL REPRESSOR"/>
    <property type="match status" value="1"/>
</dbReference>
<dbReference type="PROSITE" id="PS50932">
    <property type="entry name" value="HTH_LACI_2"/>
    <property type="match status" value="1"/>
</dbReference>
<keyword evidence="2" id="KW-0238">DNA-binding</keyword>
<keyword evidence="1" id="KW-0805">Transcription regulation</keyword>
<dbReference type="Gene3D" id="1.10.260.40">
    <property type="entry name" value="lambda repressor-like DNA-binding domains"/>
    <property type="match status" value="1"/>
</dbReference>
<evidence type="ECO:0000313" key="6">
    <source>
        <dbReference type="Proteomes" id="UP000198534"/>
    </source>
</evidence>
<proteinExistence type="predicted"/>
<keyword evidence="3" id="KW-0804">Transcription</keyword>
<keyword evidence="6" id="KW-1185">Reference proteome</keyword>
<accession>A0A1H2VGB3</accession>
<dbReference type="OrthoDB" id="9798934at2"/>
<reference evidence="5 6" key="1">
    <citation type="submission" date="2016-10" db="EMBL/GenBank/DDBJ databases">
        <authorList>
            <person name="de Groot N.N."/>
        </authorList>
    </citation>
    <scope>NUCLEOTIDE SEQUENCE [LARGE SCALE GENOMIC DNA]</scope>
    <source>
        <strain evidence="5 6">DSM 45610</strain>
    </source>
</reference>
<dbReference type="Pfam" id="PF00356">
    <property type="entry name" value="LacI"/>
    <property type="match status" value="1"/>
</dbReference>
<gene>
    <name evidence="5" type="ORF">SAMN05444487_10586</name>
</gene>
<dbReference type="GO" id="GO:0000976">
    <property type="term" value="F:transcription cis-regulatory region binding"/>
    <property type="evidence" value="ECO:0007669"/>
    <property type="project" value="TreeGrafter"/>
</dbReference>
<dbReference type="SUPFAM" id="SSF53822">
    <property type="entry name" value="Periplasmic binding protein-like I"/>
    <property type="match status" value="1"/>
</dbReference>